<proteinExistence type="predicted"/>
<protein>
    <recommendedName>
        <fullName evidence="5">Ig-like domain-containing protein</fullName>
    </recommendedName>
</protein>
<evidence type="ECO:0000256" key="1">
    <source>
        <dbReference type="SAM" id="MobiDB-lite"/>
    </source>
</evidence>
<feature type="transmembrane region" description="Helical" evidence="2">
    <location>
        <begin position="280"/>
        <end position="303"/>
    </location>
</feature>
<name>A0ABR3M7M9_9TELE</name>
<dbReference type="Proteomes" id="UP001558613">
    <property type="component" value="Unassembled WGS sequence"/>
</dbReference>
<dbReference type="SUPFAM" id="SSF48726">
    <property type="entry name" value="Immunoglobulin"/>
    <property type="match status" value="2"/>
</dbReference>
<dbReference type="InterPro" id="IPR036179">
    <property type="entry name" value="Ig-like_dom_sf"/>
</dbReference>
<dbReference type="Gene3D" id="2.60.40.10">
    <property type="entry name" value="Immunoglobulins"/>
    <property type="match status" value="2"/>
</dbReference>
<keyword evidence="2" id="KW-0472">Membrane</keyword>
<dbReference type="PANTHER" id="PTHR46484:SF1">
    <property type="entry name" value="SCHWANN CELL MYELIN PROTEIN-RELATED"/>
    <property type="match status" value="1"/>
</dbReference>
<comment type="caution">
    <text evidence="3">The sequence shown here is derived from an EMBL/GenBank/DDBJ whole genome shotgun (WGS) entry which is preliminary data.</text>
</comment>
<reference evidence="3 4" key="1">
    <citation type="submission" date="2023-09" db="EMBL/GenBank/DDBJ databases">
        <authorList>
            <person name="Wang M."/>
        </authorList>
    </citation>
    <scope>NUCLEOTIDE SEQUENCE [LARGE SCALE GENOMIC DNA]</scope>
    <source>
        <strain evidence="3">GT-2023</strain>
        <tissue evidence="3">Liver</tissue>
    </source>
</reference>
<evidence type="ECO:0000313" key="4">
    <source>
        <dbReference type="Proteomes" id="UP001558613"/>
    </source>
</evidence>
<evidence type="ECO:0000313" key="3">
    <source>
        <dbReference type="EMBL" id="KAL1261112.1"/>
    </source>
</evidence>
<evidence type="ECO:0008006" key="5">
    <source>
        <dbReference type="Google" id="ProtNLM"/>
    </source>
</evidence>
<dbReference type="EMBL" id="JAYMGO010000015">
    <property type="protein sequence ID" value="KAL1261112.1"/>
    <property type="molecule type" value="Genomic_DNA"/>
</dbReference>
<sequence>MSSDKTKKIFFHPGSYPFLYRGLLKRNMKAPLLLHVLFQGVLLYDALGWEVRMPKDIHGLQGSCLVIPCSFSYTSNPPKNPRRVVWYQWVSKGYPLVYDPLHADNVIEKFRRKTDLFGDPSSGVCSLLIKNLEPSHHGEKIYAWIDPENVGSRTYVFYDVTSTIFVKATPQQPGIRIYGGERTGDTVTVVCSTFHTCPYSKPTITLNGIEGTDQTDNEEIKDGLCKISLTRTGVIKEENLTIQCSVRHHGGKTVTATQVKSAESLFHNEADPVLIGPKTIVLYIITPSFVFLLACILAGVIIYKKRQRSKSTESGKRAISKPPMPSPKSDPKSHSGYDYEQDYINMEEENMYGNI</sequence>
<keyword evidence="2" id="KW-1133">Transmembrane helix</keyword>
<accession>A0ABR3M7M9</accession>
<feature type="region of interest" description="Disordered" evidence="1">
    <location>
        <begin position="312"/>
        <end position="340"/>
    </location>
</feature>
<organism evidence="3 4">
    <name type="scientific">Cirrhinus molitorella</name>
    <name type="common">mud carp</name>
    <dbReference type="NCBI Taxonomy" id="172907"/>
    <lineage>
        <taxon>Eukaryota</taxon>
        <taxon>Metazoa</taxon>
        <taxon>Chordata</taxon>
        <taxon>Craniata</taxon>
        <taxon>Vertebrata</taxon>
        <taxon>Euteleostomi</taxon>
        <taxon>Actinopterygii</taxon>
        <taxon>Neopterygii</taxon>
        <taxon>Teleostei</taxon>
        <taxon>Ostariophysi</taxon>
        <taxon>Cypriniformes</taxon>
        <taxon>Cyprinidae</taxon>
        <taxon>Labeoninae</taxon>
        <taxon>Labeonini</taxon>
        <taxon>Cirrhinus</taxon>
    </lineage>
</organism>
<evidence type="ECO:0000256" key="2">
    <source>
        <dbReference type="SAM" id="Phobius"/>
    </source>
</evidence>
<keyword evidence="2" id="KW-0812">Transmembrane</keyword>
<dbReference type="InterPro" id="IPR013783">
    <property type="entry name" value="Ig-like_fold"/>
</dbReference>
<keyword evidence="4" id="KW-1185">Reference proteome</keyword>
<dbReference type="PANTHER" id="PTHR46484">
    <property type="entry name" value="SI:CH211-171H4.5-RELATED"/>
    <property type="match status" value="1"/>
</dbReference>
<gene>
    <name evidence="3" type="ORF">QQF64_008939</name>
</gene>